<dbReference type="InterPro" id="IPR001034">
    <property type="entry name" value="DeoR_HTH"/>
</dbReference>
<proteinExistence type="predicted"/>
<evidence type="ECO:0000313" key="5">
    <source>
        <dbReference type="EMBL" id="QAY62090.1"/>
    </source>
</evidence>
<dbReference type="InterPro" id="IPR028082">
    <property type="entry name" value="Peripla_BP_I"/>
</dbReference>
<dbReference type="Gene3D" id="1.10.10.10">
    <property type="entry name" value="Winged helix-like DNA-binding domain superfamily/Winged helix DNA-binding domain"/>
    <property type="match status" value="1"/>
</dbReference>
<evidence type="ECO:0000256" key="1">
    <source>
        <dbReference type="ARBA" id="ARBA00023015"/>
    </source>
</evidence>
<name>A0A4P6EHS2_9MICO</name>
<keyword evidence="1" id="KW-0805">Transcription regulation</keyword>
<protein>
    <submittedName>
        <fullName evidence="5">DeoR family transcriptional regulator</fullName>
    </submittedName>
</protein>
<evidence type="ECO:0000256" key="3">
    <source>
        <dbReference type="ARBA" id="ARBA00023163"/>
    </source>
</evidence>
<evidence type="ECO:0000313" key="6">
    <source>
        <dbReference type="Proteomes" id="UP000291758"/>
    </source>
</evidence>
<dbReference type="GO" id="GO:0003700">
    <property type="term" value="F:DNA-binding transcription factor activity"/>
    <property type="evidence" value="ECO:0007669"/>
    <property type="project" value="InterPro"/>
</dbReference>
<dbReference type="InterPro" id="IPR018356">
    <property type="entry name" value="Tscrpt_reg_HTH_DeoR_CS"/>
</dbReference>
<dbReference type="PANTHER" id="PTHR30146">
    <property type="entry name" value="LACI-RELATED TRANSCRIPTIONAL REPRESSOR"/>
    <property type="match status" value="1"/>
</dbReference>
<dbReference type="InterPro" id="IPR036388">
    <property type="entry name" value="WH-like_DNA-bd_sf"/>
</dbReference>
<dbReference type="SMART" id="SM00420">
    <property type="entry name" value="HTH_DEOR"/>
    <property type="match status" value="1"/>
</dbReference>
<dbReference type="InterPro" id="IPR046335">
    <property type="entry name" value="LacI/GalR-like_sensor"/>
</dbReference>
<dbReference type="SUPFAM" id="SSF46785">
    <property type="entry name" value="Winged helix' DNA-binding domain"/>
    <property type="match status" value="1"/>
</dbReference>
<dbReference type="SUPFAM" id="SSF53822">
    <property type="entry name" value="Periplasmic binding protein-like I"/>
    <property type="match status" value="1"/>
</dbReference>
<evidence type="ECO:0000256" key="2">
    <source>
        <dbReference type="ARBA" id="ARBA00023125"/>
    </source>
</evidence>
<organism evidence="5 6">
    <name type="scientific">Xylanimonas allomyrinae</name>
    <dbReference type="NCBI Taxonomy" id="2509459"/>
    <lineage>
        <taxon>Bacteria</taxon>
        <taxon>Bacillati</taxon>
        <taxon>Actinomycetota</taxon>
        <taxon>Actinomycetes</taxon>
        <taxon>Micrococcales</taxon>
        <taxon>Promicromonosporaceae</taxon>
        <taxon>Xylanimonas</taxon>
    </lineage>
</organism>
<dbReference type="RefSeq" id="WP_129201890.1">
    <property type="nucleotide sequence ID" value="NZ_CP035495.1"/>
</dbReference>
<keyword evidence="2" id="KW-0238">DNA-binding</keyword>
<dbReference type="EMBL" id="CP035495">
    <property type="protein sequence ID" value="QAY62090.1"/>
    <property type="molecule type" value="Genomic_DNA"/>
</dbReference>
<dbReference type="Proteomes" id="UP000291758">
    <property type="component" value="Chromosome"/>
</dbReference>
<dbReference type="InterPro" id="IPR036390">
    <property type="entry name" value="WH_DNA-bd_sf"/>
</dbReference>
<accession>A0A4P6EHS2</accession>
<dbReference type="KEGG" id="xyl:ET495_00975"/>
<sequence>MVAEGRQDAILRELELHGSMSVTRFAERHSVSPMTVRRDLYRLEKEGLLVRVHGGAISLAVASERARTPERPEAARRSVATIGMIAPSASYYFPAVIRGAEQAARESSFRLVLGTTNYSPVEEVRQVERLLRAGVDGLMITPSSAVGEASPLYRVLLAARVPVVVVERSVTGGRFAGSSIESVRTDHAHGADIAVQHLHGLGHRRIVLAARESPTAPWLQEGWSRAVSRLGESVEGEFRSLPNPTVGTDESVQALRALVERCVAEDVHAVVVHTDVDAVTFVDLAAERGLSVPGDVSVVAYDDEIASLARVPLTAVSPPKWELGYRAARMCFDRIRTTSPGTVVRMTLLPTLVTRESTGPARR</sequence>
<reference evidence="5 6" key="1">
    <citation type="submission" date="2019-01" db="EMBL/GenBank/DDBJ databases">
        <title>Genome sequencing of strain 2JSPR-7.</title>
        <authorList>
            <person name="Heo J."/>
            <person name="Kim S.-J."/>
            <person name="Kim J.-S."/>
            <person name="Hong S.-B."/>
            <person name="Kwon S.-W."/>
        </authorList>
    </citation>
    <scope>NUCLEOTIDE SEQUENCE [LARGE SCALE GENOMIC DNA]</scope>
    <source>
        <strain evidence="5 6">2JSPR-7</strain>
    </source>
</reference>
<keyword evidence="3" id="KW-0804">Transcription</keyword>
<keyword evidence="6" id="KW-1185">Reference proteome</keyword>
<dbReference type="Pfam" id="PF08220">
    <property type="entry name" value="HTH_DeoR"/>
    <property type="match status" value="1"/>
</dbReference>
<dbReference type="Gene3D" id="3.40.50.2300">
    <property type="match status" value="2"/>
</dbReference>
<gene>
    <name evidence="5" type="ORF">ET495_00975</name>
</gene>
<evidence type="ECO:0000259" key="4">
    <source>
        <dbReference type="PROSITE" id="PS51000"/>
    </source>
</evidence>
<dbReference type="PRINTS" id="PR00037">
    <property type="entry name" value="HTHLACR"/>
</dbReference>
<dbReference type="AlphaFoldDB" id="A0A4P6EHS2"/>
<dbReference type="PROSITE" id="PS00894">
    <property type="entry name" value="HTH_DEOR_1"/>
    <property type="match status" value="1"/>
</dbReference>
<dbReference type="Pfam" id="PF13377">
    <property type="entry name" value="Peripla_BP_3"/>
    <property type="match status" value="1"/>
</dbReference>
<dbReference type="PROSITE" id="PS51000">
    <property type="entry name" value="HTH_DEOR_2"/>
    <property type="match status" value="1"/>
</dbReference>
<dbReference type="OrthoDB" id="3252280at2"/>
<feature type="domain" description="HTH deoR-type" evidence="4">
    <location>
        <begin position="3"/>
        <end position="58"/>
    </location>
</feature>
<dbReference type="PANTHER" id="PTHR30146:SF155">
    <property type="entry name" value="ALANINE RACEMASE"/>
    <property type="match status" value="1"/>
</dbReference>
<dbReference type="GO" id="GO:0000976">
    <property type="term" value="F:transcription cis-regulatory region binding"/>
    <property type="evidence" value="ECO:0007669"/>
    <property type="project" value="TreeGrafter"/>
</dbReference>